<evidence type="ECO:0000313" key="8">
    <source>
        <dbReference type="Proteomes" id="UP000245119"/>
    </source>
</evidence>
<evidence type="ECO:0000256" key="2">
    <source>
        <dbReference type="ARBA" id="ARBA00022490"/>
    </source>
</evidence>
<dbReference type="InterPro" id="IPR001192">
    <property type="entry name" value="PI-PLC_fam"/>
</dbReference>
<dbReference type="GO" id="GO:0005886">
    <property type="term" value="C:plasma membrane"/>
    <property type="evidence" value="ECO:0007669"/>
    <property type="project" value="TreeGrafter"/>
</dbReference>
<keyword evidence="3" id="KW-0807">Transducer</keyword>
<dbReference type="InterPro" id="IPR015359">
    <property type="entry name" value="PLC_EF-hand-like"/>
</dbReference>
<dbReference type="CDD" id="cd00275">
    <property type="entry name" value="C2_PLC_like"/>
    <property type="match status" value="1"/>
</dbReference>
<dbReference type="SUPFAM" id="SSF47473">
    <property type="entry name" value="EF-hand"/>
    <property type="match status" value="1"/>
</dbReference>
<dbReference type="PRINTS" id="PR00390">
    <property type="entry name" value="PHPHLIPASEC"/>
</dbReference>
<dbReference type="EMBL" id="PZQS01000003">
    <property type="protein sequence ID" value="PVD33253.1"/>
    <property type="molecule type" value="Genomic_DNA"/>
</dbReference>
<evidence type="ECO:0000256" key="4">
    <source>
        <dbReference type="RuleBase" id="RU361133"/>
    </source>
</evidence>
<dbReference type="Pfam" id="PF09279">
    <property type="entry name" value="EF-hand_like"/>
    <property type="match status" value="1"/>
</dbReference>
<dbReference type="SMART" id="SM00239">
    <property type="entry name" value="C2"/>
    <property type="match status" value="1"/>
</dbReference>
<protein>
    <recommendedName>
        <fullName evidence="4">Phosphoinositide phospholipase C</fullName>
        <ecNumber evidence="4">3.1.4.11</ecNumber>
    </recommendedName>
</protein>
<dbReference type="FunFam" id="1.10.238.10:FF:000005">
    <property type="entry name" value="Phosphoinositide phospholipase C"/>
    <property type="match status" value="1"/>
</dbReference>
<dbReference type="PROSITE" id="PS50007">
    <property type="entry name" value="PIPLC_X_DOMAIN"/>
    <property type="match status" value="1"/>
</dbReference>
<dbReference type="Gene3D" id="1.10.238.10">
    <property type="entry name" value="EF-hand"/>
    <property type="match status" value="1"/>
</dbReference>
<gene>
    <name evidence="7" type="ORF">C0Q70_04505</name>
</gene>
<dbReference type="Gene3D" id="3.20.20.190">
    <property type="entry name" value="Phosphatidylinositol (PI) phosphodiesterase"/>
    <property type="match status" value="1"/>
</dbReference>
<dbReference type="CDD" id="cd08558">
    <property type="entry name" value="PI-PLCc_eukaryota"/>
    <property type="match status" value="1"/>
</dbReference>
<dbReference type="PROSITE" id="PS50008">
    <property type="entry name" value="PIPLC_Y_DOMAIN"/>
    <property type="match status" value="1"/>
</dbReference>
<dbReference type="STRING" id="400727.A0A2T7PIK1"/>
<dbReference type="AlphaFoldDB" id="A0A2T7PIK1"/>
<dbReference type="GO" id="GO:0005737">
    <property type="term" value="C:cytoplasm"/>
    <property type="evidence" value="ECO:0007669"/>
    <property type="project" value="UniProtKB-SubCell"/>
</dbReference>
<dbReference type="SMART" id="SM00149">
    <property type="entry name" value="PLCYc"/>
    <property type="match status" value="1"/>
</dbReference>
<dbReference type="SUPFAM" id="SSF51695">
    <property type="entry name" value="PLC-like phosphodiesterases"/>
    <property type="match status" value="1"/>
</dbReference>
<dbReference type="PANTHER" id="PTHR10336">
    <property type="entry name" value="PHOSPHOINOSITIDE-SPECIFIC PHOSPHOLIPASE C FAMILY PROTEIN"/>
    <property type="match status" value="1"/>
</dbReference>
<evidence type="ECO:0000256" key="3">
    <source>
        <dbReference type="ARBA" id="ARBA00023224"/>
    </source>
</evidence>
<comment type="catalytic activity">
    <reaction evidence="4">
        <text>a 1,2-diacyl-sn-glycero-3-phospho-(1D-myo-inositol-4,5-bisphosphate) + H2O = 1D-myo-inositol 1,4,5-trisphosphate + a 1,2-diacyl-sn-glycerol + H(+)</text>
        <dbReference type="Rhea" id="RHEA:33179"/>
        <dbReference type="ChEBI" id="CHEBI:15377"/>
        <dbReference type="ChEBI" id="CHEBI:15378"/>
        <dbReference type="ChEBI" id="CHEBI:17815"/>
        <dbReference type="ChEBI" id="CHEBI:58456"/>
        <dbReference type="ChEBI" id="CHEBI:203600"/>
        <dbReference type="EC" id="3.1.4.11"/>
    </reaction>
</comment>
<keyword evidence="4" id="KW-0443">Lipid metabolism</keyword>
<dbReference type="GO" id="GO:0004435">
    <property type="term" value="F:phosphatidylinositol-4,5-bisphosphate phospholipase C activity"/>
    <property type="evidence" value="ECO:0007669"/>
    <property type="project" value="UniProtKB-EC"/>
</dbReference>
<comment type="caution">
    <text evidence="7">The sequence shown here is derived from an EMBL/GenBank/DDBJ whole genome shotgun (WGS) entry which is preliminary data.</text>
</comment>
<accession>A0A2T7PIK1</accession>
<comment type="subcellular location">
    <subcellularLocation>
        <location evidence="1">Cytoplasm</location>
    </subcellularLocation>
</comment>
<keyword evidence="2" id="KW-0963">Cytoplasm</keyword>
<keyword evidence="4" id="KW-0378">Hydrolase</keyword>
<feature type="domain" description="PI-PLC Y-box" evidence="6">
    <location>
        <begin position="432"/>
        <end position="535"/>
    </location>
</feature>
<dbReference type="Gene3D" id="2.60.40.150">
    <property type="entry name" value="C2 domain"/>
    <property type="match status" value="1"/>
</dbReference>
<dbReference type="OrthoDB" id="269822at2759"/>
<dbReference type="EC" id="3.1.4.11" evidence="4"/>
<dbReference type="SUPFAM" id="SSF49562">
    <property type="entry name" value="C2 domain (Calcium/lipid-binding domain, CaLB)"/>
    <property type="match status" value="1"/>
</dbReference>
<evidence type="ECO:0000313" key="7">
    <source>
        <dbReference type="EMBL" id="PVD33253.1"/>
    </source>
</evidence>
<dbReference type="SUPFAM" id="SSF50729">
    <property type="entry name" value="PH domain-like"/>
    <property type="match status" value="1"/>
</dbReference>
<dbReference type="GO" id="GO:0035556">
    <property type="term" value="P:intracellular signal transduction"/>
    <property type="evidence" value="ECO:0007669"/>
    <property type="project" value="InterPro"/>
</dbReference>
<evidence type="ECO:0000259" key="6">
    <source>
        <dbReference type="PROSITE" id="PS50008"/>
    </source>
</evidence>
<dbReference type="Gene3D" id="2.30.29.30">
    <property type="entry name" value="Pleckstrin-homology domain (PH domain)/Phosphotyrosine-binding domain (PTB)"/>
    <property type="match status" value="1"/>
</dbReference>
<dbReference type="Proteomes" id="UP000245119">
    <property type="component" value="Linkage Group LG3"/>
</dbReference>
<dbReference type="InterPro" id="IPR011992">
    <property type="entry name" value="EF-hand-dom_pair"/>
</dbReference>
<proteinExistence type="predicted"/>
<dbReference type="Pfam" id="PF00387">
    <property type="entry name" value="PI-PLC-Y"/>
    <property type="match status" value="1"/>
</dbReference>
<dbReference type="InterPro" id="IPR001711">
    <property type="entry name" value="PLipase_C_Pinositol-sp_Y"/>
</dbReference>
<dbReference type="GO" id="GO:0016042">
    <property type="term" value="P:lipid catabolic process"/>
    <property type="evidence" value="ECO:0007669"/>
    <property type="project" value="UniProtKB-KW"/>
</dbReference>
<organism evidence="7 8">
    <name type="scientific">Pomacea canaliculata</name>
    <name type="common">Golden apple snail</name>
    <dbReference type="NCBI Taxonomy" id="400727"/>
    <lineage>
        <taxon>Eukaryota</taxon>
        <taxon>Metazoa</taxon>
        <taxon>Spiralia</taxon>
        <taxon>Lophotrochozoa</taxon>
        <taxon>Mollusca</taxon>
        <taxon>Gastropoda</taxon>
        <taxon>Caenogastropoda</taxon>
        <taxon>Architaenioglossa</taxon>
        <taxon>Ampullarioidea</taxon>
        <taxon>Ampullariidae</taxon>
        <taxon>Pomacea</taxon>
    </lineage>
</organism>
<keyword evidence="8" id="KW-1185">Reference proteome</keyword>
<sequence>MTEAERRGRAGRSYWAQWERSRRLPHAPNSLQARQRGPQLMDFLDARLVSIIHQQIYCWRLLEPDMLTSLTYTGYGLPMNMVEQLLADFRTQGSHLYKVKSPSKLLQRQFFLDSSNMVLYYTGSRRKGRKTDIPIAKIQEVREGEKDFSKKLNGVDRADTNKTVGRGKPTLDREEFVRFYNMLTRRPELEEVFLKYSRGKGYMVVRDILAFLKEGQRMLDVDEEFCSGLVHHCEPDSACKRQGKLTMLGFKNFLMSEQQFLFNSEHSTVYQDMTRPMTHYFINSSHNTYLAEDQLRGPSRVEMYISALSKGCRCVELDCWDGPDNEPIIYHGYTLTSKILFKDVIKAVKEYGFKASPYPVILSLENHCSMEQQSVMAQHMDRILGDMIWAPDSELTATPTPESLKYKVIIKGKRLPPVKEGIDEDEVSDEDEAAESKNQMDAGAFAVFSLGESKVEKLIATSALGLNVVTHKKLIRTYPAGSRTDSSNYNPVPAWNHGCQIVALNFQTGGEPMQLNHGRFRDNGGAGYVLKPNLLLADEMFGIVTGNMDRNLCKVLALTIISGIQIPKPNDSKKGEVIDPFIKIEVHGAPSDNAEYSSKVVTNNGFNPRWYETCTFTIRVPELALVRFVVKDEDPGLDDFVAYYCLPFSSMREATFLYMWPFPTSEMGASISIGFSRVYWLLQEIKIAKLLAEAARNMNVLPVL</sequence>
<dbReference type="SMART" id="SM00148">
    <property type="entry name" value="PLCXc"/>
    <property type="match status" value="1"/>
</dbReference>
<dbReference type="InterPro" id="IPR035892">
    <property type="entry name" value="C2_domain_sf"/>
</dbReference>
<dbReference type="Pfam" id="PF00388">
    <property type="entry name" value="PI-PLC-X"/>
    <property type="match status" value="1"/>
</dbReference>
<name>A0A2T7PIK1_POMCA</name>
<dbReference type="InterPro" id="IPR000008">
    <property type="entry name" value="C2_dom"/>
</dbReference>
<evidence type="ECO:0000259" key="5">
    <source>
        <dbReference type="PROSITE" id="PS50004"/>
    </source>
</evidence>
<keyword evidence="4" id="KW-0442">Lipid degradation</keyword>
<dbReference type="InterPro" id="IPR011993">
    <property type="entry name" value="PH-like_dom_sf"/>
</dbReference>
<reference evidence="7 8" key="1">
    <citation type="submission" date="2018-04" db="EMBL/GenBank/DDBJ databases">
        <title>The genome of golden apple snail Pomacea canaliculata provides insight into stress tolerance and invasive adaptation.</title>
        <authorList>
            <person name="Liu C."/>
            <person name="Liu B."/>
            <person name="Ren Y."/>
            <person name="Zhang Y."/>
            <person name="Wang H."/>
            <person name="Li S."/>
            <person name="Jiang F."/>
            <person name="Yin L."/>
            <person name="Zhang G."/>
            <person name="Qian W."/>
            <person name="Fan W."/>
        </authorList>
    </citation>
    <scope>NUCLEOTIDE SEQUENCE [LARGE SCALE GENOMIC DNA]</scope>
    <source>
        <strain evidence="7">SZHN2017</strain>
        <tissue evidence="7">Muscle</tissue>
    </source>
</reference>
<dbReference type="PROSITE" id="PS50004">
    <property type="entry name" value="C2"/>
    <property type="match status" value="1"/>
</dbReference>
<feature type="domain" description="C2" evidence="5">
    <location>
        <begin position="536"/>
        <end position="661"/>
    </location>
</feature>
<dbReference type="InterPro" id="IPR017946">
    <property type="entry name" value="PLC-like_Pdiesterase_TIM-brl"/>
</dbReference>
<dbReference type="InterPro" id="IPR000909">
    <property type="entry name" value="PLipase_C_PInositol-sp_X_dom"/>
</dbReference>
<dbReference type="Pfam" id="PF00168">
    <property type="entry name" value="C2"/>
    <property type="match status" value="1"/>
</dbReference>
<dbReference type="PANTHER" id="PTHR10336:SF209">
    <property type="entry name" value="PHOSPHOINOSITIDE PHOSPHOLIPASE C"/>
    <property type="match status" value="1"/>
</dbReference>
<evidence type="ECO:0000256" key="1">
    <source>
        <dbReference type="ARBA" id="ARBA00004496"/>
    </source>
</evidence>